<dbReference type="InterPro" id="IPR000276">
    <property type="entry name" value="GPCR_Rhodpsn"/>
</dbReference>
<keyword evidence="14" id="KW-1185">Reference proteome</keyword>
<feature type="domain" description="G-protein coupled receptors family 1 profile" evidence="12">
    <location>
        <begin position="98"/>
        <end position="361"/>
    </location>
</feature>
<evidence type="ECO:0000256" key="7">
    <source>
        <dbReference type="ARBA" id="ARBA00023136"/>
    </source>
</evidence>
<dbReference type="PRINTS" id="PR00237">
    <property type="entry name" value="GPCRRHODOPSN"/>
</dbReference>
<dbReference type="HOGENOM" id="CLU_009579_6_1_1"/>
<dbReference type="SMART" id="SM01381">
    <property type="entry name" value="7TM_GPCR_Srsx"/>
    <property type="match status" value="1"/>
</dbReference>
<feature type="transmembrane region" description="Helical" evidence="11">
    <location>
        <begin position="197"/>
        <end position="217"/>
    </location>
</feature>
<dbReference type="Pfam" id="PF00001">
    <property type="entry name" value="7tm_1"/>
    <property type="match status" value="1"/>
</dbReference>
<dbReference type="eggNOG" id="KOG4219">
    <property type="taxonomic scope" value="Eukaryota"/>
</dbReference>
<evidence type="ECO:0000256" key="5">
    <source>
        <dbReference type="ARBA" id="ARBA00022989"/>
    </source>
</evidence>
<evidence type="ECO:0000256" key="6">
    <source>
        <dbReference type="ARBA" id="ARBA00023040"/>
    </source>
</evidence>
<dbReference type="OrthoDB" id="5981855at2759"/>
<dbReference type="PROSITE" id="PS50262">
    <property type="entry name" value="G_PROTEIN_RECEP_F1_2"/>
    <property type="match status" value="1"/>
</dbReference>
<dbReference type="FunFam" id="1.20.1070.10:FF:000291">
    <property type="entry name" value="Predicted protein"/>
    <property type="match status" value="1"/>
</dbReference>
<reference evidence="13" key="2">
    <citation type="submission" date="2015-06" db="UniProtKB">
        <authorList>
            <consortium name="EnsemblMetazoa"/>
        </authorList>
    </citation>
    <scope>IDENTIFICATION</scope>
</reference>
<dbReference type="PANTHER" id="PTHR46925:SF2">
    <property type="entry name" value="G-PROTEIN COUPLED RECEPTOR TKR-1-RELATED"/>
    <property type="match status" value="1"/>
</dbReference>
<comment type="similarity">
    <text evidence="2 10">Belongs to the G-protein coupled receptor 1 family.</text>
</comment>
<feature type="transmembrane region" description="Helical" evidence="11">
    <location>
        <begin position="302"/>
        <end position="322"/>
    </location>
</feature>
<feature type="transmembrane region" description="Helical" evidence="11">
    <location>
        <begin position="119"/>
        <end position="139"/>
    </location>
</feature>
<keyword evidence="4 10" id="KW-0812">Transmembrane</keyword>
<dbReference type="CDD" id="cd15390">
    <property type="entry name" value="7tmA_TACR"/>
    <property type="match status" value="1"/>
</dbReference>
<dbReference type="PANTHER" id="PTHR46925">
    <property type="entry name" value="G-PROTEIN COUPLED RECEPTOR TKR-1-RELATED"/>
    <property type="match status" value="1"/>
</dbReference>
<dbReference type="PRINTS" id="PR00244">
    <property type="entry name" value="NEUROKININR"/>
</dbReference>
<feature type="transmembrane region" description="Helical" evidence="11">
    <location>
        <begin position="82"/>
        <end position="107"/>
    </location>
</feature>
<evidence type="ECO:0000256" key="9">
    <source>
        <dbReference type="ARBA" id="ARBA00023224"/>
    </source>
</evidence>
<accession>T1JRX7</accession>
<dbReference type="KEGG" id="tut:107359310"/>
<evidence type="ECO:0000256" key="8">
    <source>
        <dbReference type="ARBA" id="ARBA00023170"/>
    </source>
</evidence>
<evidence type="ECO:0000256" key="2">
    <source>
        <dbReference type="ARBA" id="ARBA00010663"/>
    </source>
</evidence>
<comment type="subcellular location">
    <subcellularLocation>
        <location evidence="1">Cell membrane</location>
        <topology evidence="1">Multi-pass membrane protein</topology>
    </subcellularLocation>
</comment>
<feature type="transmembrane region" description="Helical" evidence="11">
    <location>
        <begin position="250"/>
        <end position="273"/>
    </location>
</feature>
<evidence type="ECO:0000256" key="11">
    <source>
        <dbReference type="SAM" id="Phobius"/>
    </source>
</evidence>
<proteinExistence type="inferred from homology"/>
<dbReference type="Gene3D" id="1.20.1070.10">
    <property type="entry name" value="Rhodopsin 7-helix transmembrane proteins"/>
    <property type="match status" value="1"/>
</dbReference>
<organism evidence="13 14">
    <name type="scientific">Tetranychus urticae</name>
    <name type="common">Two-spotted spider mite</name>
    <dbReference type="NCBI Taxonomy" id="32264"/>
    <lineage>
        <taxon>Eukaryota</taxon>
        <taxon>Metazoa</taxon>
        <taxon>Ecdysozoa</taxon>
        <taxon>Arthropoda</taxon>
        <taxon>Chelicerata</taxon>
        <taxon>Arachnida</taxon>
        <taxon>Acari</taxon>
        <taxon>Acariformes</taxon>
        <taxon>Trombidiformes</taxon>
        <taxon>Prostigmata</taxon>
        <taxon>Eleutherengona</taxon>
        <taxon>Raphignathae</taxon>
        <taxon>Tetranychoidea</taxon>
        <taxon>Tetranychidae</taxon>
        <taxon>Tetranychus</taxon>
    </lineage>
</organism>
<evidence type="ECO:0000313" key="13">
    <source>
        <dbReference type="EnsemblMetazoa" id="tetur01g08520.1"/>
    </source>
</evidence>
<dbReference type="OMA" id="IMGCAYT"/>
<dbReference type="Proteomes" id="UP000015104">
    <property type="component" value="Unassembled WGS sequence"/>
</dbReference>
<dbReference type="EMBL" id="CAEY01000457">
    <property type="status" value="NOT_ANNOTATED_CDS"/>
    <property type="molecule type" value="Genomic_DNA"/>
</dbReference>
<evidence type="ECO:0000256" key="4">
    <source>
        <dbReference type="ARBA" id="ARBA00022692"/>
    </source>
</evidence>
<reference evidence="14" key="1">
    <citation type="submission" date="2011-08" db="EMBL/GenBank/DDBJ databases">
        <authorList>
            <person name="Rombauts S."/>
        </authorList>
    </citation>
    <scope>NUCLEOTIDE SEQUENCE</scope>
    <source>
        <strain evidence="14">London</strain>
    </source>
</reference>
<dbReference type="InterPro" id="IPR001681">
    <property type="entry name" value="Neurokn_rcpt"/>
</dbReference>
<dbReference type="AlphaFoldDB" id="T1JRX7"/>
<dbReference type="InterPro" id="IPR017452">
    <property type="entry name" value="GPCR_Rhodpsn_7TM"/>
</dbReference>
<feature type="transmembrane region" description="Helical" evidence="11">
    <location>
        <begin position="159"/>
        <end position="177"/>
    </location>
</feature>
<evidence type="ECO:0000256" key="10">
    <source>
        <dbReference type="RuleBase" id="RU000688"/>
    </source>
</evidence>
<feature type="transmembrane region" description="Helical" evidence="11">
    <location>
        <begin position="342"/>
        <end position="364"/>
    </location>
</feature>
<keyword evidence="5 11" id="KW-1133">Transmembrane helix</keyword>
<gene>
    <name evidence="13" type="primary">107359310</name>
</gene>
<keyword evidence="9 10" id="KW-0807">Transducer</keyword>
<dbReference type="EMBL" id="CAEY01000456">
    <property type="status" value="NOT_ANNOTATED_CDS"/>
    <property type="molecule type" value="Genomic_DNA"/>
</dbReference>
<sequence>MYDNSMNISLFSNGVNNESYPGLTFSSTNSSSQFNLTNSDVYFINNSNYPQNNWSVSSSSPSPSDVNPLERNKFILPWWQQVIWTLVFGGMILVATGGNTIVIWLVLAHKRMRTVTNYFIVNLSIADIMVSTLNVIFNFTCMLNGDWPFGTLYCKISNYIAIVSVSASVLTLMAISIDRYVAIIYPLKPRMSKKTTVFITLAIWIIGSILSLPNILYSTTKREYFLNGDYRDICFLDWPDGPATSSKFDYIYNVIILLVTYMVPICSMCFTYSRVGLELWGSKGIGEYTEKQVESMKSKRKIVKMMIVVFVIFAVCWLPYHGYFLLTHHFPEMMEADYVQQIYLIIYWLAMSNSMYNPIIYCWMNSRFREGFKKIFCCLCYDNSDSDNFLESKLTRRGKSSFSEACITETKIRLNGNGHGTALMMDETIKQAEYRL</sequence>
<keyword evidence="8 10" id="KW-0675">Receptor</keyword>
<dbReference type="GO" id="GO:0004995">
    <property type="term" value="F:tachykinin receptor activity"/>
    <property type="evidence" value="ECO:0007669"/>
    <property type="project" value="InterPro"/>
</dbReference>
<keyword evidence="6 10" id="KW-0297">G-protein coupled receptor</keyword>
<evidence type="ECO:0000256" key="1">
    <source>
        <dbReference type="ARBA" id="ARBA00004651"/>
    </source>
</evidence>
<keyword evidence="7 11" id="KW-0472">Membrane</keyword>
<dbReference type="GO" id="GO:0005886">
    <property type="term" value="C:plasma membrane"/>
    <property type="evidence" value="ECO:0007669"/>
    <property type="project" value="UniProtKB-SubCell"/>
</dbReference>
<keyword evidence="3" id="KW-1003">Cell membrane</keyword>
<name>T1JRX7_TETUR</name>
<protein>
    <recommendedName>
        <fullName evidence="12">G-protein coupled receptors family 1 profile domain-containing protein</fullName>
    </recommendedName>
</protein>
<evidence type="ECO:0000259" key="12">
    <source>
        <dbReference type="PROSITE" id="PS50262"/>
    </source>
</evidence>
<dbReference type="SUPFAM" id="SSF81321">
    <property type="entry name" value="Family A G protein-coupled receptor-like"/>
    <property type="match status" value="1"/>
</dbReference>
<dbReference type="PROSITE" id="PS00237">
    <property type="entry name" value="G_PROTEIN_RECEP_F1_1"/>
    <property type="match status" value="1"/>
</dbReference>
<dbReference type="EnsemblMetazoa" id="tetur01g08520.1">
    <property type="protein sequence ID" value="tetur01g08520.1"/>
    <property type="gene ID" value="tetur01g08520"/>
</dbReference>
<evidence type="ECO:0000256" key="3">
    <source>
        <dbReference type="ARBA" id="ARBA00022475"/>
    </source>
</evidence>
<evidence type="ECO:0000313" key="14">
    <source>
        <dbReference type="Proteomes" id="UP000015104"/>
    </source>
</evidence>